<evidence type="ECO:0000313" key="1">
    <source>
        <dbReference type="EMBL" id="PPK85317.1"/>
    </source>
</evidence>
<accession>A0A2S6I2B3</accession>
<sequence>MTRDDLITYLHRLSQNLHPLTGGSVGKGGCLNEPAIRAELIRLVDRLQQMEEAVLPAEEITGIIADLRELDYKPTPTQVAKVLTGSRSVADPRLRGLPAYRRYRGVVSQRDIRRMLASRPDLFTELSGEKEYEAIPATVADWQAVDFFTEGYFDKLESDKAASLTREVTDLGLRKATERLPAYMARARQRLPRAFEPWTKEERALLIEAMCYTNDLDKLTGIFGRSAASLEREGKQLIWNSRKPVAA</sequence>
<reference evidence="1 2" key="1">
    <citation type="submission" date="2018-02" db="EMBL/GenBank/DDBJ databases">
        <title>Genomic Encyclopedia of Archaeal and Bacterial Type Strains, Phase II (KMG-II): from individual species to whole genera.</title>
        <authorList>
            <person name="Goeker M."/>
        </authorList>
    </citation>
    <scope>NUCLEOTIDE SEQUENCE [LARGE SCALE GENOMIC DNA]</scope>
    <source>
        <strain evidence="1 2">DSM 29526</strain>
    </source>
</reference>
<dbReference type="AlphaFoldDB" id="A0A2S6I2B3"/>
<protein>
    <submittedName>
        <fullName evidence="1">Uncharacterized protein</fullName>
    </submittedName>
</protein>
<keyword evidence="2" id="KW-1185">Reference proteome</keyword>
<proteinExistence type="predicted"/>
<dbReference type="RefSeq" id="WP_104419822.1">
    <property type="nucleotide sequence ID" value="NZ_PTJC01000006.1"/>
</dbReference>
<dbReference type="OrthoDB" id="848634at2"/>
<evidence type="ECO:0000313" key="2">
    <source>
        <dbReference type="Proteomes" id="UP000237662"/>
    </source>
</evidence>
<comment type="caution">
    <text evidence="1">The sequence shown here is derived from an EMBL/GenBank/DDBJ whole genome shotgun (WGS) entry which is preliminary data.</text>
</comment>
<gene>
    <name evidence="1" type="ORF">CLV84_2212</name>
</gene>
<name>A0A2S6I2B3_9BACT</name>
<organism evidence="1 2">
    <name type="scientific">Neolewinella xylanilytica</name>
    <dbReference type="NCBI Taxonomy" id="1514080"/>
    <lineage>
        <taxon>Bacteria</taxon>
        <taxon>Pseudomonadati</taxon>
        <taxon>Bacteroidota</taxon>
        <taxon>Saprospiria</taxon>
        <taxon>Saprospirales</taxon>
        <taxon>Lewinellaceae</taxon>
        <taxon>Neolewinella</taxon>
    </lineage>
</organism>
<dbReference type="EMBL" id="PTJC01000006">
    <property type="protein sequence ID" value="PPK85317.1"/>
    <property type="molecule type" value="Genomic_DNA"/>
</dbReference>
<dbReference type="Proteomes" id="UP000237662">
    <property type="component" value="Unassembled WGS sequence"/>
</dbReference>